<gene>
    <name evidence="1" type="ORF">TorRG33x02_342920</name>
</gene>
<evidence type="ECO:0000313" key="1">
    <source>
        <dbReference type="EMBL" id="PON39358.1"/>
    </source>
</evidence>
<accession>A0A2P5AS12</accession>
<keyword evidence="2" id="KW-1185">Reference proteome</keyword>
<sequence>GWRLLIDAVKRVAFTNRCRNEETAICFLMDILKGVPLDGSKFLLGVFFSVYER</sequence>
<dbReference type="InParanoid" id="A0A2P5AS12"/>
<dbReference type="AlphaFoldDB" id="A0A2P5AS12"/>
<proteinExistence type="predicted"/>
<dbReference type="Proteomes" id="UP000237000">
    <property type="component" value="Unassembled WGS sequence"/>
</dbReference>
<name>A0A2P5AS12_TREOI</name>
<feature type="non-terminal residue" evidence="1">
    <location>
        <position position="1"/>
    </location>
</feature>
<comment type="caution">
    <text evidence="1">The sequence shown here is derived from an EMBL/GenBank/DDBJ whole genome shotgun (WGS) entry which is preliminary data.</text>
</comment>
<protein>
    <submittedName>
        <fullName evidence="1">Uncharacterized protein</fullName>
    </submittedName>
</protein>
<organism evidence="1 2">
    <name type="scientific">Trema orientale</name>
    <name type="common">Charcoal tree</name>
    <name type="synonym">Celtis orientalis</name>
    <dbReference type="NCBI Taxonomy" id="63057"/>
    <lineage>
        <taxon>Eukaryota</taxon>
        <taxon>Viridiplantae</taxon>
        <taxon>Streptophyta</taxon>
        <taxon>Embryophyta</taxon>
        <taxon>Tracheophyta</taxon>
        <taxon>Spermatophyta</taxon>
        <taxon>Magnoliopsida</taxon>
        <taxon>eudicotyledons</taxon>
        <taxon>Gunneridae</taxon>
        <taxon>Pentapetalae</taxon>
        <taxon>rosids</taxon>
        <taxon>fabids</taxon>
        <taxon>Rosales</taxon>
        <taxon>Cannabaceae</taxon>
        <taxon>Trema</taxon>
    </lineage>
</organism>
<reference evidence="2" key="1">
    <citation type="submission" date="2016-06" db="EMBL/GenBank/DDBJ databases">
        <title>Parallel loss of symbiosis genes in relatives of nitrogen-fixing non-legume Parasponia.</title>
        <authorList>
            <person name="Van Velzen R."/>
            <person name="Holmer R."/>
            <person name="Bu F."/>
            <person name="Rutten L."/>
            <person name="Van Zeijl A."/>
            <person name="Liu W."/>
            <person name="Santuari L."/>
            <person name="Cao Q."/>
            <person name="Sharma T."/>
            <person name="Shen D."/>
            <person name="Roswanjaya Y."/>
            <person name="Wardhani T."/>
            <person name="Kalhor M.S."/>
            <person name="Jansen J."/>
            <person name="Van den Hoogen J."/>
            <person name="Gungor B."/>
            <person name="Hartog M."/>
            <person name="Hontelez J."/>
            <person name="Verver J."/>
            <person name="Yang W.-C."/>
            <person name="Schijlen E."/>
            <person name="Repin R."/>
            <person name="Schilthuizen M."/>
            <person name="Schranz E."/>
            <person name="Heidstra R."/>
            <person name="Miyata K."/>
            <person name="Fedorova E."/>
            <person name="Kohlen W."/>
            <person name="Bisseling T."/>
            <person name="Smit S."/>
            <person name="Geurts R."/>
        </authorList>
    </citation>
    <scope>NUCLEOTIDE SEQUENCE [LARGE SCALE GENOMIC DNA]</scope>
    <source>
        <strain evidence="2">cv. RG33-2</strain>
    </source>
</reference>
<evidence type="ECO:0000313" key="2">
    <source>
        <dbReference type="Proteomes" id="UP000237000"/>
    </source>
</evidence>
<dbReference type="EMBL" id="JXTC01000721">
    <property type="protein sequence ID" value="PON39358.1"/>
    <property type="molecule type" value="Genomic_DNA"/>
</dbReference>